<dbReference type="AlphaFoldDB" id="A0A921FXR8"/>
<protein>
    <submittedName>
        <fullName evidence="1">Site-specific integrase</fullName>
    </submittedName>
</protein>
<dbReference type="EMBL" id="DYWT01000074">
    <property type="protein sequence ID" value="HJF31011.1"/>
    <property type="molecule type" value="Genomic_DNA"/>
</dbReference>
<accession>A0A921FXR8</accession>
<comment type="caution">
    <text evidence="1">The sequence shown here is derived from an EMBL/GenBank/DDBJ whole genome shotgun (WGS) entry which is preliminary data.</text>
</comment>
<evidence type="ECO:0000313" key="1">
    <source>
        <dbReference type="EMBL" id="HJF31011.1"/>
    </source>
</evidence>
<name>A0A921FXR8_SPOPS</name>
<reference evidence="1" key="1">
    <citation type="journal article" date="2021" name="PeerJ">
        <title>Extensive microbial diversity within the chicken gut microbiome revealed by metagenomics and culture.</title>
        <authorList>
            <person name="Gilroy R."/>
            <person name="Ravi A."/>
            <person name="Getino M."/>
            <person name="Pursley I."/>
            <person name="Horton D.L."/>
            <person name="Alikhan N.F."/>
            <person name="Baker D."/>
            <person name="Gharbi K."/>
            <person name="Hall N."/>
            <person name="Watson M."/>
            <person name="Adriaenssens E.M."/>
            <person name="Foster-Nyarko E."/>
            <person name="Jarju S."/>
            <person name="Secka A."/>
            <person name="Antonio M."/>
            <person name="Oren A."/>
            <person name="Chaudhuri R.R."/>
            <person name="La Ragione R."/>
            <person name="Hildebrand F."/>
            <person name="Pallen M.J."/>
        </authorList>
    </citation>
    <scope>NUCLEOTIDE SEQUENCE</scope>
    <source>
        <strain evidence="1">CHK171-7178</strain>
    </source>
</reference>
<proteinExistence type="predicted"/>
<reference evidence="1" key="2">
    <citation type="submission" date="2021-09" db="EMBL/GenBank/DDBJ databases">
        <authorList>
            <person name="Gilroy R."/>
        </authorList>
    </citation>
    <scope>NUCLEOTIDE SEQUENCE</scope>
    <source>
        <strain evidence="1">CHK171-7178</strain>
    </source>
</reference>
<feature type="non-terminal residue" evidence="1">
    <location>
        <position position="78"/>
    </location>
</feature>
<gene>
    <name evidence="1" type="ORF">K8V56_04420</name>
</gene>
<dbReference type="Proteomes" id="UP000698173">
    <property type="component" value="Unassembled WGS sequence"/>
</dbReference>
<evidence type="ECO:0000313" key="2">
    <source>
        <dbReference type="Proteomes" id="UP000698173"/>
    </source>
</evidence>
<organism evidence="1 2">
    <name type="scientific">Sporosarcina psychrophila</name>
    <name type="common">Bacillus psychrophilus</name>
    <dbReference type="NCBI Taxonomy" id="1476"/>
    <lineage>
        <taxon>Bacteria</taxon>
        <taxon>Bacillati</taxon>
        <taxon>Bacillota</taxon>
        <taxon>Bacilli</taxon>
        <taxon>Bacillales</taxon>
        <taxon>Caryophanaceae</taxon>
        <taxon>Sporosarcina</taxon>
    </lineage>
</organism>
<sequence length="78" mass="9019">MVNKTGVFDVELNLQDVLLSSKTVHQKKVDSMEIEKALETVIRQMRVTGFRSRTISDYNLHMTKFQQVTGVNYLDEIT</sequence>